<feature type="non-terminal residue" evidence="1">
    <location>
        <position position="1"/>
    </location>
</feature>
<sequence length="58" mass="6296">EALWRWSPTKLIAIVNTGLGDITSVKYDTSSFSTDTNNKSQNKMSLGGDYDAACRPGL</sequence>
<keyword evidence="2" id="KW-1185">Reference proteome</keyword>
<comment type="caution">
    <text evidence="1">The sequence shown here is derived from an EMBL/GenBank/DDBJ whole genome shotgun (WGS) entry which is preliminary data.</text>
</comment>
<evidence type="ECO:0000313" key="1">
    <source>
        <dbReference type="EMBL" id="CAK8687996.1"/>
    </source>
</evidence>
<dbReference type="Proteomes" id="UP001642483">
    <property type="component" value="Unassembled WGS sequence"/>
</dbReference>
<name>A0ABP0G852_CLALP</name>
<organism evidence="1 2">
    <name type="scientific">Clavelina lepadiformis</name>
    <name type="common">Light-bulb sea squirt</name>
    <name type="synonym">Ascidia lepadiformis</name>
    <dbReference type="NCBI Taxonomy" id="159417"/>
    <lineage>
        <taxon>Eukaryota</taxon>
        <taxon>Metazoa</taxon>
        <taxon>Chordata</taxon>
        <taxon>Tunicata</taxon>
        <taxon>Ascidiacea</taxon>
        <taxon>Aplousobranchia</taxon>
        <taxon>Clavelinidae</taxon>
        <taxon>Clavelina</taxon>
    </lineage>
</organism>
<evidence type="ECO:0000313" key="2">
    <source>
        <dbReference type="Proteomes" id="UP001642483"/>
    </source>
</evidence>
<gene>
    <name evidence="1" type="ORF">CVLEPA_LOCUS20039</name>
</gene>
<dbReference type="EMBL" id="CAWYQH010000107">
    <property type="protein sequence ID" value="CAK8687996.1"/>
    <property type="molecule type" value="Genomic_DNA"/>
</dbReference>
<reference evidence="1 2" key="1">
    <citation type="submission" date="2024-02" db="EMBL/GenBank/DDBJ databases">
        <authorList>
            <person name="Daric V."/>
            <person name="Darras S."/>
        </authorList>
    </citation>
    <scope>NUCLEOTIDE SEQUENCE [LARGE SCALE GENOMIC DNA]</scope>
</reference>
<proteinExistence type="predicted"/>
<protein>
    <submittedName>
        <fullName evidence="1">Uncharacterized protein</fullName>
    </submittedName>
</protein>
<accession>A0ABP0G852</accession>